<name>A0A8H3J623_9LECA</name>
<accession>A0A8H3J623</accession>
<feature type="domain" description="Zn(2)-C6 fungal-type" evidence="7">
    <location>
        <begin position="28"/>
        <end position="60"/>
    </location>
</feature>
<evidence type="ECO:0000256" key="2">
    <source>
        <dbReference type="ARBA" id="ARBA00023015"/>
    </source>
</evidence>
<dbReference type="SUPFAM" id="SSF57701">
    <property type="entry name" value="Zn2/Cys6 DNA-binding domain"/>
    <property type="match status" value="1"/>
</dbReference>
<feature type="compositionally biased region" description="Basic and acidic residues" evidence="6">
    <location>
        <begin position="98"/>
        <end position="107"/>
    </location>
</feature>
<dbReference type="CDD" id="cd00067">
    <property type="entry name" value="GAL4"/>
    <property type="match status" value="1"/>
</dbReference>
<dbReference type="GO" id="GO:0000981">
    <property type="term" value="F:DNA-binding transcription factor activity, RNA polymerase II-specific"/>
    <property type="evidence" value="ECO:0007669"/>
    <property type="project" value="InterPro"/>
</dbReference>
<evidence type="ECO:0000313" key="9">
    <source>
        <dbReference type="Proteomes" id="UP000664534"/>
    </source>
</evidence>
<comment type="subcellular location">
    <subcellularLocation>
        <location evidence="1">Nucleus</location>
    </subcellularLocation>
</comment>
<dbReference type="GO" id="GO:0000976">
    <property type="term" value="F:transcription cis-regulatory region binding"/>
    <property type="evidence" value="ECO:0007669"/>
    <property type="project" value="TreeGrafter"/>
</dbReference>
<keyword evidence="3" id="KW-0238">DNA-binding</keyword>
<dbReference type="GO" id="GO:0005634">
    <property type="term" value="C:nucleus"/>
    <property type="evidence" value="ECO:0007669"/>
    <property type="project" value="UniProtKB-SubCell"/>
</dbReference>
<dbReference type="PANTHER" id="PTHR31845">
    <property type="entry name" value="FINGER DOMAIN PROTEIN, PUTATIVE-RELATED"/>
    <property type="match status" value="1"/>
</dbReference>
<dbReference type="PROSITE" id="PS50048">
    <property type="entry name" value="ZN2_CY6_FUNGAL_2"/>
    <property type="match status" value="1"/>
</dbReference>
<protein>
    <recommendedName>
        <fullName evidence="7">Zn(2)-C6 fungal-type domain-containing protein</fullName>
    </recommendedName>
</protein>
<dbReference type="InterPro" id="IPR036864">
    <property type="entry name" value="Zn2-C6_fun-type_DNA-bd_sf"/>
</dbReference>
<dbReference type="InterPro" id="IPR051089">
    <property type="entry name" value="prtT"/>
</dbReference>
<evidence type="ECO:0000313" key="8">
    <source>
        <dbReference type="EMBL" id="CAF9941470.1"/>
    </source>
</evidence>
<dbReference type="OrthoDB" id="4060227at2759"/>
<evidence type="ECO:0000256" key="4">
    <source>
        <dbReference type="ARBA" id="ARBA00023163"/>
    </source>
</evidence>
<dbReference type="PROSITE" id="PS00463">
    <property type="entry name" value="ZN2_CY6_FUNGAL_1"/>
    <property type="match status" value="1"/>
</dbReference>
<dbReference type="AlphaFoldDB" id="A0A8H3J623"/>
<evidence type="ECO:0000256" key="6">
    <source>
        <dbReference type="SAM" id="MobiDB-lite"/>
    </source>
</evidence>
<keyword evidence="5" id="KW-0539">Nucleus</keyword>
<dbReference type="Proteomes" id="UP000664534">
    <property type="component" value="Unassembled WGS sequence"/>
</dbReference>
<keyword evidence="4" id="KW-0804">Transcription</keyword>
<keyword evidence="9" id="KW-1185">Reference proteome</keyword>
<dbReference type="PANTHER" id="PTHR31845:SF17">
    <property type="entry name" value="ZN(II)2CYS6 TRANSCRIPTION FACTOR (EUROFUNG)"/>
    <property type="match status" value="1"/>
</dbReference>
<feature type="compositionally biased region" description="Polar residues" evidence="6">
    <location>
        <begin position="111"/>
        <end position="128"/>
    </location>
</feature>
<dbReference type="InterPro" id="IPR001138">
    <property type="entry name" value="Zn2Cys6_DnaBD"/>
</dbReference>
<dbReference type="Pfam" id="PF00172">
    <property type="entry name" value="Zn_clus"/>
    <property type="match status" value="1"/>
</dbReference>
<keyword evidence="2" id="KW-0805">Transcription regulation</keyword>
<proteinExistence type="predicted"/>
<evidence type="ECO:0000256" key="3">
    <source>
        <dbReference type="ARBA" id="ARBA00023125"/>
    </source>
</evidence>
<evidence type="ECO:0000256" key="1">
    <source>
        <dbReference type="ARBA" id="ARBA00004123"/>
    </source>
</evidence>
<dbReference type="CDD" id="cd12148">
    <property type="entry name" value="fungal_TF_MHR"/>
    <property type="match status" value="1"/>
</dbReference>
<reference evidence="8" key="1">
    <citation type="submission" date="2021-03" db="EMBL/GenBank/DDBJ databases">
        <authorList>
            <person name="Tagirdzhanova G."/>
        </authorList>
    </citation>
    <scope>NUCLEOTIDE SEQUENCE</scope>
</reference>
<gene>
    <name evidence="8" type="ORF">IMSHALPRED_002591</name>
</gene>
<dbReference type="SMART" id="SM00066">
    <property type="entry name" value="GAL4"/>
    <property type="match status" value="1"/>
</dbReference>
<evidence type="ECO:0000259" key="7">
    <source>
        <dbReference type="PROSITE" id="PS50048"/>
    </source>
</evidence>
<sequence length="633" mass="71007">MSRPSAAVALRQSFGDRKPPDITRKITACVACRKLKIKCNMSDSGPPCSRCRSRKLSCTVNKSIQMLLESDVDWKESMEKRIGQLERALLARTSSDSHPIEQVHSDPRVASTASNTEIPDQSLASQGSRHSHRPREAALNLSCGPGAFPSSSLNAFLVNDQDIAYSTGPDLVTRGLISRHTLEKHFQFYHKCLNPYVYHPLTNVDTVANLLKRSCLLLAAICATAAFCAGSDDYEACLEMFINDVSAMTFSHTHSFDDVRALCIGTFWLGKESSALSALGEMNPQHLLPSQIHNKIDAKIAVRIAGELNLHRCLTKMPHTDKSCYDRTRLYLLVYICDHQMSLSHGRPPMTREIKMLKEPRTLLDSKFSTSLDLQLISQVELWSISSQVFDNFGAATDSTFISGRLSDLEYLSDAYECWRQEWTAMLETQLEAEPSLPAVLDLYFHSARLYLSSHIFRGPEQNFATPGDEPNRLYRWAHSATQSALSIVYRMTEMNEAQISSRLPFYFSTTIGFASIFLLRGPCRTLYHVDRDRAMQYLQALNRLVSSPAAISNAPHPGSNTANSLKAALDSWREAEESKDERVEENVADVFVDRDNGAVRPNAQESAFGDFDLDLPDFQSFDFSCVEWDTEH</sequence>
<comment type="caution">
    <text evidence="8">The sequence shown here is derived from an EMBL/GenBank/DDBJ whole genome shotgun (WGS) entry which is preliminary data.</text>
</comment>
<feature type="region of interest" description="Disordered" evidence="6">
    <location>
        <begin position="93"/>
        <end position="136"/>
    </location>
</feature>
<organism evidence="8 9">
    <name type="scientific">Imshaugia aleurites</name>
    <dbReference type="NCBI Taxonomy" id="172621"/>
    <lineage>
        <taxon>Eukaryota</taxon>
        <taxon>Fungi</taxon>
        <taxon>Dikarya</taxon>
        <taxon>Ascomycota</taxon>
        <taxon>Pezizomycotina</taxon>
        <taxon>Lecanoromycetes</taxon>
        <taxon>OSLEUM clade</taxon>
        <taxon>Lecanoromycetidae</taxon>
        <taxon>Lecanorales</taxon>
        <taxon>Lecanorineae</taxon>
        <taxon>Parmeliaceae</taxon>
        <taxon>Imshaugia</taxon>
    </lineage>
</organism>
<dbReference type="GO" id="GO:0008270">
    <property type="term" value="F:zinc ion binding"/>
    <property type="evidence" value="ECO:0007669"/>
    <property type="project" value="InterPro"/>
</dbReference>
<evidence type="ECO:0000256" key="5">
    <source>
        <dbReference type="ARBA" id="ARBA00023242"/>
    </source>
</evidence>
<dbReference type="EMBL" id="CAJPDT010000149">
    <property type="protein sequence ID" value="CAF9941470.1"/>
    <property type="molecule type" value="Genomic_DNA"/>
</dbReference>
<dbReference type="Gene3D" id="4.10.240.10">
    <property type="entry name" value="Zn(2)-C6 fungal-type DNA-binding domain"/>
    <property type="match status" value="1"/>
</dbReference>